<dbReference type="EMBL" id="KZ857472">
    <property type="protein sequence ID" value="RDX43036.1"/>
    <property type="molecule type" value="Genomic_DNA"/>
</dbReference>
<dbReference type="InterPro" id="IPR016461">
    <property type="entry name" value="COMT-like"/>
</dbReference>
<dbReference type="SUPFAM" id="SSF53335">
    <property type="entry name" value="S-adenosyl-L-methionine-dependent methyltransferases"/>
    <property type="match status" value="1"/>
</dbReference>
<dbReference type="InterPro" id="IPR029063">
    <property type="entry name" value="SAM-dependent_MTases_sf"/>
</dbReference>
<dbReference type="Gene3D" id="3.40.50.150">
    <property type="entry name" value="Vaccinia Virus protein VP39"/>
    <property type="match status" value="1"/>
</dbReference>
<dbReference type="Proteomes" id="UP000256964">
    <property type="component" value="Unassembled WGS sequence"/>
</dbReference>
<dbReference type="STRING" id="139420.A0A371CRX5"/>
<dbReference type="Gene3D" id="1.10.10.10">
    <property type="entry name" value="Winged helix-like DNA-binding domain superfamily/Winged helix DNA-binding domain"/>
    <property type="match status" value="1"/>
</dbReference>
<evidence type="ECO:0000256" key="2">
    <source>
        <dbReference type="ARBA" id="ARBA00022679"/>
    </source>
</evidence>
<dbReference type="GO" id="GO:0008171">
    <property type="term" value="F:O-methyltransferase activity"/>
    <property type="evidence" value="ECO:0007669"/>
    <property type="project" value="InterPro"/>
</dbReference>
<sequence length="497" mass="53729">MATLAQLRALQATIGSAIDDIERVYKSHNVDFPSLDVPVALRGSEANSAPSTAEALLKSGEIVKASSYLVAACGQLSAAVQNPFFTLMDGVSACTITPAIQFLEASHTPEILRAAGPEGLHVDVLARKIDELRATNGPVSKSLEPWRLAHILRLLAAHHLIREVRPDVFASNRITSLLDTGKTPEQIGENPQNKYDDSNGVAALVPLFANEMFRSLGSLTEWLLSPREGTDYTTPFNYAYQTDENIYAWLERPENAFRLKQVGRGMSAGRAAEGSTSVTETRVFPWDTLPADSVIVDVGGGIGSVSIELAQAHPHLRFIVQDREQTLALAPKILGATHKDLLDSGRVIFQAQDFFAPQPASYEVPGVDKVDNATVFLVVRIMHNWLDEDCQKILSQLRAAAGPSTKVLIVDQILPLACRDGTESALVPADSPLLPNLGTAYASSYHFDLTMMTTLGGKERTLREFADLAAASGWQISNVTRATGSLWAYTTLSPVGA</sequence>
<dbReference type="Pfam" id="PF00891">
    <property type="entry name" value="Methyltransf_2"/>
    <property type="match status" value="1"/>
</dbReference>
<evidence type="ECO:0000256" key="1">
    <source>
        <dbReference type="ARBA" id="ARBA00022603"/>
    </source>
</evidence>
<keyword evidence="3" id="KW-0949">S-adenosyl-L-methionine</keyword>
<dbReference type="PANTHER" id="PTHR43712">
    <property type="entry name" value="PUTATIVE (AFU_ORTHOLOGUE AFUA_4G14580)-RELATED"/>
    <property type="match status" value="1"/>
</dbReference>
<dbReference type="InterPro" id="IPR001077">
    <property type="entry name" value="COMT_C"/>
</dbReference>
<evidence type="ECO:0000259" key="4">
    <source>
        <dbReference type="Pfam" id="PF00891"/>
    </source>
</evidence>
<dbReference type="GO" id="GO:0032259">
    <property type="term" value="P:methylation"/>
    <property type="evidence" value="ECO:0007669"/>
    <property type="project" value="UniProtKB-KW"/>
</dbReference>
<organism evidence="5 6">
    <name type="scientific">Lentinus brumalis</name>
    <dbReference type="NCBI Taxonomy" id="2498619"/>
    <lineage>
        <taxon>Eukaryota</taxon>
        <taxon>Fungi</taxon>
        <taxon>Dikarya</taxon>
        <taxon>Basidiomycota</taxon>
        <taxon>Agaricomycotina</taxon>
        <taxon>Agaricomycetes</taxon>
        <taxon>Polyporales</taxon>
        <taxon>Polyporaceae</taxon>
        <taxon>Lentinus</taxon>
    </lineage>
</organism>
<dbReference type="PANTHER" id="PTHR43712:SF2">
    <property type="entry name" value="O-METHYLTRANSFERASE CICE"/>
    <property type="match status" value="1"/>
</dbReference>
<dbReference type="InterPro" id="IPR036388">
    <property type="entry name" value="WH-like_DNA-bd_sf"/>
</dbReference>
<gene>
    <name evidence="5" type="ORF">OH76DRAFT_1410571</name>
</gene>
<accession>A0A371CRX5</accession>
<name>A0A371CRX5_9APHY</name>
<keyword evidence="2" id="KW-0808">Transferase</keyword>
<proteinExistence type="predicted"/>
<keyword evidence="1 5" id="KW-0489">Methyltransferase</keyword>
<keyword evidence="6" id="KW-1185">Reference proteome</keyword>
<evidence type="ECO:0000313" key="6">
    <source>
        <dbReference type="Proteomes" id="UP000256964"/>
    </source>
</evidence>
<evidence type="ECO:0000313" key="5">
    <source>
        <dbReference type="EMBL" id="RDX43036.1"/>
    </source>
</evidence>
<protein>
    <submittedName>
        <fullName evidence="5">S-adenosyl-L-methionine-dependent methyltransferase</fullName>
    </submittedName>
</protein>
<dbReference type="OrthoDB" id="2410195at2759"/>
<reference evidence="5 6" key="1">
    <citation type="journal article" date="2018" name="Biotechnol. Biofuels">
        <title>Integrative visual omics of the white-rot fungus Polyporus brumalis exposes the biotechnological potential of its oxidative enzymes for delignifying raw plant biomass.</title>
        <authorList>
            <person name="Miyauchi S."/>
            <person name="Rancon A."/>
            <person name="Drula E."/>
            <person name="Hage H."/>
            <person name="Chaduli D."/>
            <person name="Favel A."/>
            <person name="Grisel S."/>
            <person name="Henrissat B."/>
            <person name="Herpoel-Gimbert I."/>
            <person name="Ruiz-Duenas F.J."/>
            <person name="Chevret D."/>
            <person name="Hainaut M."/>
            <person name="Lin J."/>
            <person name="Wang M."/>
            <person name="Pangilinan J."/>
            <person name="Lipzen A."/>
            <person name="Lesage-Meessen L."/>
            <person name="Navarro D."/>
            <person name="Riley R."/>
            <person name="Grigoriev I.V."/>
            <person name="Zhou S."/>
            <person name="Raouche S."/>
            <person name="Rosso M.N."/>
        </authorList>
    </citation>
    <scope>NUCLEOTIDE SEQUENCE [LARGE SCALE GENOMIC DNA]</scope>
    <source>
        <strain evidence="5 6">BRFM 1820</strain>
    </source>
</reference>
<feature type="domain" description="O-methyltransferase C-terminal" evidence="4">
    <location>
        <begin position="288"/>
        <end position="475"/>
    </location>
</feature>
<dbReference type="AlphaFoldDB" id="A0A371CRX5"/>
<dbReference type="PROSITE" id="PS51683">
    <property type="entry name" value="SAM_OMT_II"/>
    <property type="match status" value="1"/>
</dbReference>
<evidence type="ECO:0000256" key="3">
    <source>
        <dbReference type="ARBA" id="ARBA00022691"/>
    </source>
</evidence>